<reference evidence="2" key="1">
    <citation type="journal article" date="2022" name="ISME J.">
        <title>Identification of active gaseous-alkane degraders at natural gas seeps.</title>
        <authorList>
            <person name="Farhan Ul Haque M."/>
            <person name="Hernandez M."/>
            <person name="Crombie A.T."/>
            <person name="Murrell J.C."/>
        </authorList>
    </citation>
    <scope>NUCLEOTIDE SEQUENCE</scope>
    <source>
        <strain evidence="2">PC2</strain>
    </source>
</reference>
<dbReference type="Proteomes" id="UP001139104">
    <property type="component" value="Unassembled WGS sequence"/>
</dbReference>
<evidence type="ECO:0000313" key="2">
    <source>
        <dbReference type="EMBL" id="MCI4684274.1"/>
    </source>
</evidence>
<feature type="domain" description="Transposase IS66 C-terminal" evidence="1">
    <location>
        <begin position="33"/>
        <end position="64"/>
    </location>
</feature>
<gene>
    <name evidence="2" type="ORF">K2U94_16145</name>
</gene>
<sequence length="73" mass="7744">MDGAPFDGCCNDDHLGTSMPLRGAVHPITVIRKHNGLDPAADLRTVLAQIADHPAKKVADLLPWGDAFKAKTA</sequence>
<dbReference type="EMBL" id="JAIVFP010000001">
    <property type="protein sequence ID" value="MCI4684274.1"/>
    <property type="molecule type" value="Genomic_DNA"/>
</dbReference>
<evidence type="ECO:0000259" key="1">
    <source>
        <dbReference type="Pfam" id="PF13817"/>
    </source>
</evidence>
<evidence type="ECO:0000313" key="3">
    <source>
        <dbReference type="Proteomes" id="UP001139104"/>
    </source>
</evidence>
<comment type="caution">
    <text evidence="2">The sequence shown here is derived from an EMBL/GenBank/DDBJ whole genome shotgun (WGS) entry which is preliminary data.</text>
</comment>
<keyword evidence="3" id="KW-1185">Reference proteome</keyword>
<organism evidence="2 3">
    <name type="scientific">Candidatus Rhodoblastus alkanivorans</name>
    <dbReference type="NCBI Taxonomy" id="2954117"/>
    <lineage>
        <taxon>Bacteria</taxon>
        <taxon>Pseudomonadati</taxon>
        <taxon>Pseudomonadota</taxon>
        <taxon>Alphaproteobacteria</taxon>
        <taxon>Hyphomicrobiales</taxon>
        <taxon>Rhodoblastaceae</taxon>
        <taxon>Rhodoblastus</taxon>
    </lineage>
</organism>
<proteinExistence type="predicted"/>
<name>A0ABS9Z9G8_9HYPH</name>
<dbReference type="Pfam" id="PF13817">
    <property type="entry name" value="DDE_Tnp_IS66_C"/>
    <property type="match status" value="1"/>
</dbReference>
<accession>A0ABS9Z9G8</accession>
<dbReference type="InterPro" id="IPR039552">
    <property type="entry name" value="IS66_C"/>
</dbReference>
<protein>
    <submittedName>
        <fullName evidence="2">Transposase domain-containing protein</fullName>
    </submittedName>
</protein>